<dbReference type="Proteomes" id="UP000644147">
    <property type="component" value="Unassembled WGS sequence"/>
</dbReference>
<dbReference type="Pfam" id="PF03102">
    <property type="entry name" value="NeuB"/>
    <property type="match status" value="1"/>
</dbReference>
<evidence type="ECO:0000313" key="3">
    <source>
        <dbReference type="Proteomes" id="UP000644147"/>
    </source>
</evidence>
<comment type="caution">
    <text evidence="2">The sequence shown here is derived from an EMBL/GenBank/DDBJ whole genome shotgun (WGS) entry which is preliminary data.</text>
</comment>
<dbReference type="SUPFAM" id="SSF51569">
    <property type="entry name" value="Aldolase"/>
    <property type="match status" value="1"/>
</dbReference>
<dbReference type="PANTHER" id="PTHR42866:SF1">
    <property type="entry name" value="SPORE COAT POLYSACCHARIDE BIOSYNTHESIS PROTEIN SPSF"/>
    <property type="match status" value="1"/>
</dbReference>
<name>A0ABS1C381_9BACT</name>
<dbReference type="SUPFAM" id="SSF53448">
    <property type="entry name" value="Nucleotide-diphospho-sugar transferases"/>
    <property type="match status" value="1"/>
</dbReference>
<accession>A0ABS1C381</accession>
<dbReference type="InterPro" id="IPR029044">
    <property type="entry name" value="Nucleotide-diphossugar_trans"/>
</dbReference>
<reference evidence="2 3" key="1">
    <citation type="submission" date="2020-12" db="EMBL/GenBank/DDBJ databases">
        <title>Bacterial novel species Adhaeribacter sp. BT258 isolated from soil.</title>
        <authorList>
            <person name="Jung H.-Y."/>
        </authorList>
    </citation>
    <scope>NUCLEOTIDE SEQUENCE [LARGE SCALE GENOMIC DNA]</scope>
    <source>
        <strain evidence="2 3">BT258</strain>
    </source>
</reference>
<dbReference type="Gene3D" id="3.20.20.70">
    <property type="entry name" value="Aldolase class I"/>
    <property type="match status" value="1"/>
</dbReference>
<organism evidence="2 3">
    <name type="scientific">Adhaeribacter terrigena</name>
    <dbReference type="NCBI Taxonomy" id="2793070"/>
    <lineage>
        <taxon>Bacteria</taxon>
        <taxon>Pseudomonadati</taxon>
        <taxon>Bacteroidota</taxon>
        <taxon>Cytophagia</taxon>
        <taxon>Cytophagales</taxon>
        <taxon>Hymenobacteraceae</taxon>
        <taxon>Adhaeribacter</taxon>
    </lineage>
</organism>
<protein>
    <submittedName>
        <fullName evidence="2">N-acetylneuraminate synthase family protein</fullName>
    </submittedName>
</protein>
<feature type="domain" description="PseI/NeuA/B-like" evidence="1">
    <location>
        <begin position="27"/>
        <end position="241"/>
    </location>
</feature>
<dbReference type="InterPro" id="IPR013785">
    <property type="entry name" value="Aldolase_TIM"/>
</dbReference>
<proteinExistence type="predicted"/>
<dbReference type="PANTHER" id="PTHR42866">
    <property type="entry name" value="3-DEOXY-MANNO-OCTULOSONATE CYTIDYLYLTRANSFERASE"/>
    <property type="match status" value="1"/>
</dbReference>
<sequence length="595" mass="68191">MSVYNILEVANTHGGSKEYLLALIEQFQEFNTGHGMKFQPLKADEIATKSFSAYPIYEKLHFTETEWREILLKAAETKEIWIDVFDLYGIRIIEQNSDLITGIKLQASVLQNQVVLDALAKLNLTNKLLIINISAYALAEIEAFIQTFTSRLNPKELLLEVGFQAYPTELQDSGISKIKTLKEHFRNRIVFADHIAGTHEDARWLPVMATLLGADLIEKHIMHDSLPTEYDHFSSVTLENYRLYLAAQKRYAGLTKKSFINQREIEYLEKTIQIPLSGKKLAAGTLVNETQDLVFKRSGETGINASQIKKLQQNHHILAVEKAPETTFQAEDFKKASIGTVIACRLKSTRLTSKALLKIGDLTSVEYCIKNCLKLEQVNHTILATSTVEQDAPLENYTYRPDVKFFRGHPDDVIQRYLGVAEKYNLDVIIRVTADMPFVSNEILEILLKSHFETGADYTVAKDAAVGTNLEIINVSALKYVKQFFPNADYSEYMTWYFQNNAEHFKLNFVELPAELVRGYRLTLDFQEDLEMFNQLERYFQETKQPFSLNELFHFLDQHPEIAKLNQDIQQKYKSDPELIATLNKVTKIPEFATN</sequence>
<dbReference type="RefSeq" id="WP_200506531.1">
    <property type="nucleotide sequence ID" value="NZ_JAEHFX010000006.1"/>
</dbReference>
<dbReference type="Pfam" id="PF02348">
    <property type="entry name" value="CTP_transf_3"/>
    <property type="match status" value="1"/>
</dbReference>
<dbReference type="EMBL" id="JAEHFX010000006">
    <property type="protein sequence ID" value="MBK0403778.1"/>
    <property type="molecule type" value="Genomic_DNA"/>
</dbReference>
<evidence type="ECO:0000313" key="2">
    <source>
        <dbReference type="EMBL" id="MBK0403778.1"/>
    </source>
</evidence>
<gene>
    <name evidence="2" type="ORF">I5M27_12325</name>
</gene>
<dbReference type="InterPro" id="IPR013132">
    <property type="entry name" value="PseI/NeuA/B-like_N"/>
</dbReference>
<dbReference type="Gene3D" id="3.90.550.10">
    <property type="entry name" value="Spore Coat Polysaccharide Biosynthesis Protein SpsA, Chain A"/>
    <property type="match status" value="1"/>
</dbReference>
<evidence type="ECO:0000259" key="1">
    <source>
        <dbReference type="Pfam" id="PF03102"/>
    </source>
</evidence>
<keyword evidence="3" id="KW-1185">Reference proteome</keyword>
<dbReference type="InterPro" id="IPR003329">
    <property type="entry name" value="Cytidylyl_trans"/>
</dbReference>